<keyword evidence="2" id="KW-1003">Cell membrane</keyword>
<feature type="transmembrane region" description="Helical" evidence="6">
    <location>
        <begin position="107"/>
        <end position="126"/>
    </location>
</feature>
<protein>
    <submittedName>
        <fullName evidence="8">Bifunctional lysylphosphatidylglycerol flippase/synthetase MprF</fullName>
    </submittedName>
</protein>
<sequence>MDPRDPTLTPEPDEIEAAPPPLWRARLARIGAMLWVLLCAWALYGLHKEWSGFHLSDLDDALARIGPSHLAMALGFTVLSYAANAALSLLAERWLGHPLRRPWRDLAVAFISSAFSMNAGGTVLGGGSIRMRFAASQGLSVPEVGKIMMFGGLAGWAGHLFLCGALLTFAAPPVEWLPTGAARGIGIVLMIVPLIGIFVGKLWRKGWPSPALALLTLAVSIIDWLGAGLAMWALFPDGMPIDAASFVAVVVIAQAVAAFTHVPGGVGVLELTITKAVGTAIAAPVLAGALVTYRILYYLLPFFSAILLLGIREMRLRRTVLKKGGTLVMRGWSMVAPRLASLLALGGGFMLLLSANTPMEPARRDGMADWVPLPFVEGSHFMSSLAGALLILLARGLQRRVQAAWWLTVVLMAAAIPFSLVKGFDWEEAVVLSVMLGFLLPFRGYFHRHAPLWTQRFTFGWWLMLLSLAGVALWLGFFSARHVPYERGLWWDFTLDGDVPRFMRAAVGAGCVFILIALAQALRPGRPRELVRTDPQVIERLVHESSHTYAALAFLGDKEFSVSTDGRSGLMHADQGRSRIVMGDPIGDTEEADDLLWRFVEQAQDEGRRPVFYQVSVAEMPRLVDMGFKLFKLGEEARVPLAGFTMEGGDAKKLRKARGRFQRDGLTFEIWPVEKVAAELGTLRAVSDAWLGEHKAGEKGFSLGRFDDDYMKRFSCAVVRDAAGKVIAFTNLWETVDKSELSVDLMRSLPEGHGVMEAVFIELMLWGREQGYAWFNLGMAPLSGLSTHALAPLWHRLAARIFHRGESFYNFQGLRAFKDKFDPEWQPRYIAVPSAWSLPPALLDATALIGGGIRKTLSKS</sequence>
<feature type="transmembrane region" description="Helical" evidence="6">
    <location>
        <begin position="147"/>
        <end position="169"/>
    </location>
</feature>
<dbReference type="InterPro" id="IPR016181">
    <property type="entry name" value="Acyl_CoA_acyltransferase"/>
</dbReference>
<feature type="transmembrane region" description="Helical" evidence="6">
    <location>
        <begin position="458"/>
        <end position="482"/>
    </location>
</feature>
<evidence type="ECO:0000313" key="9">
    <source>
        <dbReference type="Proteomes" id="UP001207930"/>
    </source>
</evidence>
<keyword evidence="4 6" id="KW-1133">Transmembrane helix</keyword>
<evidence type="ECO:0000313" key="8">
    <source>
        <dbReference type="EMBL" id="MCW1884335.1"/>
    </source>
</evidence>
<accession>A0ABT3FMX4</accession>
<evidence type="ECO:0000256" key="4">
    <source>
        <dbReference type="ARBA" id="ARBA00022989"/>
    </source>
</evidence>
<gene>
    <name evidence="8" type="primary">mprF</name>
    <name evidence="8" type="ORF">OKA04_06300</name>
</gene>
<proteinExistence type="predicted"/>
<comment type="subcellular location">
    <subcellularLocation>
        <location evidence="1">Cell membrane</location>
        <topology evidence="1">Multi-pass membrane protein</topology>
    </subcellularLocation>
</comment>
<dbReference type="InterPro" id="IPR051211">
    <property type="entry name" value="PG_lysyltransferase"/>
</dbReference>
<dbReference type="NCBIfam" id="NF033480">
    <property type="entry name" value="bifunc_MprF"/>
    <property type="match status" value="1"/>
</dbReference>
<keyword evidence="5 6" id="KW-0472">Membrane</keyword>
<feature type="transmembrane region" description="Helical" evidence="6">
    <location>
        <begin position="295"/>
        <end position="314"/>
    </location>
</feature>
<dbReference type="EMBL" id="JAPDDS010000003">
    <property type="protein sequence ID" value="MCW1884335.1"/>
    <property type="molecule type" value="Genomic_DNA"/>
</dbReference>
<evidence type="ECO:0000256" key="3">
    <source>
        <dbReference type="ARBA" id="ARBA00022692"/>
    </source>
</evidence>
<dbReference type="PANTHER" id="PTHR34697:SF2">
    <property type="entry name" value="PHOSPHATIDYLGLYCEROL LYSYLTRANSFERASE"/>
    <property type="match status" value="1"/>
</dbReference>
<reference evidence="8 9" key="1">
    <citation type="submission" date="2022-10" db="EMBL/GenBank/DDBJ databases">
        <title>Luteolibacter flavescens strain MCCC 1K03193, whole genome shotgun sequencing project.</title>
        <authorList>
            <person name="Zhao G."/>
            <person name="Shen L."/>
        </authorList>
    </citation>
    <scope>NUCLEOTIDE SEQUENCE [LARGE SCALE GENOMIC DNA]</scope>
    <source>
        <strain evidence="8 9">MCCC 1K03193</strain>
    </source>
</reference>
<evidence type="ECO:0000256" key="1">
    <source>
        <dbReference type="ARBA" id="ARBA00004651"/>
    </source>
</evidence>
<feature type="transmembrane region" description="Helical" evidence="6">
    <location>
        <begin position="212"/>
        <end position="235"/>
    </location>
</feature>
<dbReference type="PANTHER" id="PTHR34697">
    <property type="entry name" value="PHOSPHATIDYLGLYCEROL LYSYLTRANSFERASE"/>
    <property type="match status" value="1"/>
</dbReference>
<dbReference type="Pfam" id="PF09924">
    <property type="entry name" value="LPG_synthase_C"/>
    <property type="match status" value="1"/>
</dbReference>
<evidence type="ECO:0000256" key="5">
    <source>
        <dbReference type="ARBA" id="ARBA00023136"/>
    </source>
</evidence>
<evidence type="ECO:0000256" key="2">
    <source>
        <dbReference type="ARBA" id="ARBA00022475"/>
    </source>
</evidence>
<feature type="transmembrane region" description="Helical" evidence="6">
    <location>
        <begin position="266"/>
        <end position="289"/>
    </location>
</feature>
<feature type="transmembrane region" description="Helical" evidence="6">
    <location>
        <begin position="403"/>
        <end position="423"/>
    </location>
</feature>
<feature type="transmembrane region" description="Helical" evidence="6">
    <location>
        <begin position="335"/>
        <end position="355"/>
    </location>
</feature>
<comment type="caution">
    <text evidence="8">The sequence shown here is derived from an EMBL/GenBank/DDBJ whole genome shotgun (WGS) entry which is preliminary data.</text>
</comment>
<feature type="domain" description="Phosphatidylglycerol lysyltransferase C-terminal" evidence="7">
    <location>
        <begin position="543"/>
        <end position="831"/>
    </location>
</feature>
<dbReference type="InterPro" id="IPR024320">
    <property type="entry name" value="LPG_synthase_C"/>
</dbReference>
<name>A0ABT3FMX4_9BACT</name>
<keyword evidence="3 6" id="KW-0812">Transmembrane</keyword>
<organism evidence="8 9">
    <name type="scientific">Luteolibacter flavescens</name>
    <dbReference type="NCBI Taxonomy" id="1859460"/>
    <lineage>
        <taxon>Bacteria</taxon>
        <taxon>Pseudomonadati</taxon>
        <taxon>Verrucomicrobiota</taxon>
        <taxon>Verrucomicrobiia</taxon>
        <taxon>Verrucomicrobiales</taxon>
        <taxon>Verrucomicrobiaceae</taxon>
        <taxon>Luteolibacter</taxon>
    </lineage>
</organism>
<feature type="transmembrane region" description="Helical" evidence="6">
    <location>
        <begin position="502"/>
        <end position="522"/>
    </location>
</feature>
<feature type="transmembrane region" description="Helical" evidence="6">
    <location>
        <begin position="181"/>
        <end position="200"/>
    </location>
</feature>
<evidence type="ECO:0000259" key="7">
    <source>
        <dbReference type="Pfam" id="PF09924"/>
    </source>
</evidence>
<evidence type="ECO:0000256" key="6">
    <source>
        <dbReference type="SAM" id="Phobius"/>
    </source>
</evidence>
<feature type="transmembrane region" description="Helical" evidence="6">
    <location>
        <begin position="429"/>
        <end position="446"/>
    </location>
</feature>
<feature type="transmembrane region" description="Helical" evidence="6">
    <location>
        <begin position="241"/>
        <end position="259"/>
    </location>
</feature>
<feature type="transmembrane region" description="Helical" evidence="6">
    <location>
        <begin position="67"/>
        <end position="87"/>
    </location>
</feature>
<keyword evidence="9" id="KW-1185">Reference proteome</keyword>
<dbReference type="Proteomes" id="UP001207930">
    <property type="component" value="Unassembled WGS sequence"/>
</dbReference>
<feature type="transmembrane region" description="Helical" evidence="6">
    <location>
        <begin position="27"/>
        <end position="46"/>
    </location>
</feature>
<feature type="transmembrane region" description="Helical" evidence="6">
    <location>
        <begin position="375"/>
        <end position="394"/>
    </location>
</feature>
<dbReference type="RefSeq" id="WP_264500295.1">
    <property type="nucleotide sequence ID" value="NZ_JAPDDS010000003.1"/>
</dbReference>
<dbReference type="SUPFAM" id="SSF55729">
    <property type="entry name" value="Acyl-CoA N-acyltransferases (Nat)"/>
    <property type="match status" value="1"/>
</dbReference>